<comment type="caution">
    <text evidence="1">The sequence shown here is derived from an EMBL/GenBank/DDBJ whole genome shotgun (WGS) entry which is preliminary data.</text>
</comment>
<sequence>MTRRRSKRKAVVLEGLGGLRRSKRRLAQKETAKKVYGDDYGILPSAASAIPGRVPLGFICGYPVPSGEQYGGSMFARSAANDTLQGRAIQAINEKWGEGKWNGRETIGIPVCKKKYAPFAFRKKDGKYLVERMFGCRCHSDIRKEMIETHGVRDGWEPFGQWSLQKAQDFAKRGSDKVNGTSTKVEKDAAIVSSDEELKSICSNGKCAWKMKSKFDNIRLEVTGVESSDEEEYS</sequence>
<keyword evidence="2" id="KW-1185">Reference proteome</keyword>
<evidence type="ECO:0000313" key="1">
    <source>
        <dbReference type="EMBL" id="CAJ1958660.1"/>
    </source>
</evidence>
<name>A0AAD2FZY3_9STRA</name>
<evidence type="ECO:0000313" key="2">
    <source>
        <dbReference type="Proteomes" id="UP001295423"/>
    </source>
</evidence>
<reference evidence="1" key="1">
    <citation type="submission" date="2023-08" db="EMBL/GenBank/DDBJ databases">
        <authorList>
            <person name="Audoor S."/>
            <person name="Bilcke G."/>
        </authorList>
    </citation>
    <scope>NUCLEOTIDE SEQUENCE</scope>
</reference>
<gene>
    <name evidence="1" type="ORF">CYCCA115_LOCUS17287</name>
</gene>
<organism evidence="1 2">
    <name type="scientific">Cylindrotheca closterium</name>
    <dbReference type="NCBI Taxonomy" id="2856"/>
    <lineage>
        <taxon>Eukaryota</taxon>
        <taxon>Sar</taxon>
        <taxon>Stramenopiles</taxon>
        <taxon>Ochrophyta</taxon>
        <taxon>Bacillariophyta</taxon>
        <taxon>Bacillariophyceae</taxon>
        <taxon>Bacillariophycidae</taxon>
        <taxon>Bacillariales</taxon>
        <taxon>Bacillariaceae</taxon>
        <taxon>Cylindrotheca</taxon>
    </lineage>
</organism>
<dbReference type="AlphaFoldDB" id="A0AAD2FZY3"/>
<dbReference type="EMBL" id="CAKOGP040001980">
    <property type="protein sequence ID" value="CAJ1958660.1"/>
    <property type="molecule type" value="Genomic_DNA"/>
</dbReference>
<proteinExistence type="predicted"/>
<accession>A0AAD2FZY3</accession>
<protein>
    <submittedName>
        <fullName evidence="1">Uncharacterized protein</fullName>
    </submittedName>
</protein>
<dbReference type="Proteomes" id="UP001295423">
    <property type="component" value="Unassembled WGS sequence"/>
</dbReference>